<dbReference type="RefSeq" id="WP_200391066.1">
    <property type="nucleotide sequence ID" value="NZ_JAENIO010000011.1"/>
</dbReference>
<accession>A0A934RSC6</accession>
<reference evidence="3" key="1">
    <citation type="submission" date="2021-01" db="EMBL/GenBank/DDBJ databases">
        <title>Modified the classification status of verrucomicrobia.</title>
        <authorList>
            <person name="Feng X."/>
        </authorList>
    </citation>
    <scope>NUCLEOTIDE SEQUENCE</scope>
    <source>
        <strain evidence="3">KCTC 12986</strain>
    </source>
</reference>
<evidence type="ECO:0000313" key="4">
    <source>
        <dbReference type="Proteomes" id="UP000604083"/>
    </source>
</evidence>
<evidence type="ECO:0000259" key="2">
    <source>
        <dbReference type="Pfam" id="PF07589"/>
    </source>
</evidence>
<gene>
    <name evidence="3" type="ORF">JIN78_06110</name>
</gene>
<keyword evidence="1" id="KW-0732">Signal</keyword>
<dbReference type="EMBL" id="JAENIO010000011">
    <property type="protein sequence ID" value="MBK1833631.1"/>
    <property type="molecule type" value="Genomic_DNA"/>
</dbReference>
<comment type="caution">
    <text evidence="3">The sequence shown here is derived from an EMBL/GenBank/DDBJ whole genome shotgun (WGS) entry which is preliminary data.</text>
</comment>
<feature type="chain" id="PRO_5037254356" evidence="1">
    <location>
        <begin position="33"/>
        <end position="260"/>
    </location>
</feature>
<organism evidence="3 4">
    <name type="scientific">Roseibacillus ishigakijimensis</name>
    <dbReference type="NCBI Taxonomy" id="454146"/>
    <lineage>
        <taxon>Bacteria</taxon>
        <taxon>Pseudomonadati</taxon>
        <taxon>Verrucomicrobiota</taxon>
        <taxon>Verrucomicrobiia</taxon>
        <taxon>Verrucomicrobiales</taxon>
        <taxon>Verrucomicrobiaceae</taxon>
        <taxon>Roseibacillus</taxon>
    </lineage>
</organism>
<evidence type="ECO:0000313" key="3">
    <source>
        <dbReference type="EMBL" id="MBK1833631.1"/>
    </source>
</evidence>
<keyword evidence="4" id="KW-1185">Reference proteome</keyword>
<feature type="domain" description="Ice-binding protein C-terminal" evidence="2">
    <location>
        <begin position="237"/>
        <end position="259"/>
    </location>
</feature>
<protein>
    <submittedName>
        <fullName evidence="3">PEP-CTERM sorting domain-containing protein</fullName>
    </submittedName>
</protein>
<proteinExistence type="predicted"/>
<dbReference type="NCBIfam" id="TIGR02595">
    <property type="entry name" value="PEP_CTERM"/>
    <property type="match status" value="1"/>
</dbReference>
<name>A0A934RSC6_9BACT</name>
<feature type="signal peptide" evidence="1">
    <location>
        <begin position="1"/>
        <end position="32"/>
    </location>
</feature>
<dbReference type="Pfam" id="PF07589">
    <property type="entry name" value="PEP-CTERM"/>
    <property type="match status" value="1"/>
</dbReference>
<dbReference type="Proteomes" id="UP000604083">
    <property type="component" value="Unassembled WGS sequence"/>
</dbReference>
<sequence length="260" mass="26983">MKFTTNNSLQSTRKPLAILSSFFLITAAPLQSAITLVEGSYQFREVTSASDLRNPGANLIAAHNFTSEAIGGTTVNGIPFTNVSSSLFTGGSLSSNAGSISFETATANYSDHSGSVPEFNDLFNGRTTNGATSGGNEVRLTFTTLDPSQTYTVQFLFGGADAQRTNLVMINDGSDINNRLGGAEEAARVFGGGDGQILAGIYSVSFTVTDTNPVVFMAKRSGPGGGAGILNGYVLSAVPEPSSLTLLGLSAFALAVRRRP</sequence>
<evidence type="ECO:0000256" key="1">
    <source>
        <dbReference type="SAM" id="SignalP"/>
    </source>
</evidence>
<dbReference type="InterPro" id="IPR013424">
    <property type="entry name" value="Ice-binding_C"/>
</dbReference>
<dbReference type="AlphaFoldDB" id="A0A934RSC6"/>